<dbReference type="EMBL" id="VJMH01005185">
    <property type="protein sequence ID" value="KAF0699327.1"/>
    <property type="molecule type" value="Genomic_DNA"/>
</dbReference>
<reference evidence="3" key="2">
    <citation type="submission" date="2019-06" db="EMBL/GenBank/DDBJ databases">
        <title>Genomics analysis of Aphanomyces spp. identifies a new class of oomycete effector associated with host adaptation.</title>
        <authorList>
            <person name="Gaulin E."/>
        </authorList>
    </citation>
    <scope>NUCLEOTIDE SEQUENCE</scope>
    <source>
        <strain evidence="3">CBS 578.67</strain>
    </source>
</reference>
<evidence type="ECO:0000313" key="3">
    <source>
        <dbReference type="EMBL" id="KAF0699327.1"/>
    </source>
</evidence>
<feature type="chain" id="PRO_5036116142" evidence="2">
    <location>
        <begin position="21"/>
        <end position="182"/>
    </location>
</feature>
<evidence type="ECO:0000313" key="4">
    <source>
        <dbReference type="EMBL" id="VFT86993.1"/>
    </source>
</evidence>
<reference evidence="4 5" key="1">
    <citation type="submission" date="2019-03" db="EMBL/GenBank/DDBJ databases">
        <authorList>
            <person name="Gaulin E."/>
            <person name="Dumas B."/>
        </authorList>
    </citation>
    <scope>NUCLEOTIDE SEQUENCE [LARGE SCALE GENOMIC DNA]</scope>
    <source>
        <strain evidence="4">CBS 568.67</strain>
    </source>
</reference>
<gene>
    <name evidence="4" type="primary">Aste57867_10117</name>
    <name evidence="3" type="ORF">As57867_010078</name>
    <name evidence="4" type="ORF">ASTE57867_10117</name>
</gene>
<protein>
    <submittedName>
        <fullName evidence="4">Aste57867_10117 protein</fullName>
    </submittedName>
</protein>
<feature type="region of interest" description="Disordered" evidence="1">
    <location>
        <begin position="155"/>
        <end position="182"/>
    </location>
</feature>
<dbReference type="EMBL" id="CAADRA010005206">
    <property type="protein sequence ID" value="VFT86993.1"/>
    <property type="molecule type" value="Genomic_DNA"/>
</dbReference>
<keyword evidence="5" id="KW-1185">Reference proteome</keyword>
<dbReference type="Proteomes" id="UP000332933">
    <property type="component" value="Unassembled WGS sequence"/>
</dbReference>
<organism evidence="4 5">
    <name type="scientific">Aphanomyces stellatus</name>
    <dbReference type="NCBI Taxonomy" id="120398"/>
    <lineage>
        <taxon>Eukaryota</taxon>
        <taxon>Sar</taxon>
        <taxon>Stramenopiles</taxon>
        <taxon>Oomycota</taxon>
        <taxon>Saprolegniomycetes</taxon>
        <taxon>Saprolegniales</taxon>
        <taxon>Verrucalvaceae</taxon>
        <taxon>Aphanomyces</taxon>
    </lineage>
</organism>
<accession>A0A485KQ12</accession>
<keyword evidence="2" id="KW-0732">Signal</keyword>
<sequence length="182" mass="18773">MKTKGIFLLLGAALMNAVVADGTGNGGYTWQDEVASAEGGGGLVLSHDGTRYLAPTDCSVGECPHGGCFFHDCSTTVTCQGGLCEFFNCYEPSCGGGVCTMVNADGGSCSGGLCNYVTPRRSLTEGFCAGGLCRLDGKDHVASFSRSLSERRAAAHHDRSCANDDATHAARNDDSSPSISPE</sequence>
<evidence type="ECO:0000256" key="2">
    <source>
        <dbReference type="SAM" id="SignalP"/>
    </source>
</evidence>
<feature type="compositionally biased region" description="Basic and acidic residues" evidence="1">
    <location>
        <begin position="155"/>
        <end position="174"/>
    </location>
</feature>
<dbReference type="AlphaFoldDB" id="A0A485KQ12"/>
<proteinExistence type="predicted"/>
<feature type="signal peptide" evidence="2">
    <location>
        <begin position="1"/>
        <end position="20"/>
    </location>
</feature>
<name>A0A485KQ12_9STRA</name>
<evidence type="ECO:0000256" key="1">
    <source>
        <dbReference type="SAM" id="MobiDB-lite"/>
    </source>
</evidence>
<evidence type="ECO:0000313" key="5">
    <source>
        <dbReference type="Proteomes" id="UP000332933"/>
    </source>
</evidence>
<dbReference type="OrthoDB" id="73103at2759"/>